<evidence type="ECO:0000256" key="1">
    <source>
        <dbReference type="ARBA" id="ARBA00005234"/>
    </source>
</evidence>
<evidence type="ECO:0000313" key="6">
    <source>
        <dbReference type="RefSeq" id="XP_022158807.1"/>
    </source>
</evidence>
<dbReference type="PROSITE" id="PS50600">
    <property type="entry name" value="ULP_PROTEASE"/>
    <property type="match status" value="1"/>
</dbReference>
<name>A0A6J1DY60_MOMCH</name>
<dbReference type="RefSeq" id="XP_022158807.1">
    <property type="nucleotide sequence ID" value="XM_022303115.1"/>
</dbReference>
<dbReference type="InterPro" id="IPR038765">
    <property type="entry name" value="Papain-like_cys_pep_sf"/>
</dbReference>
<evidence type="ECO:0000256" key="3">
    <source>
        <dbReference type="ARBA" id="ARBA00022801"/>
    </source>
</evidence>
<dbReference type="Gene3D" id="3.40.395.10">
    <property type="entry name" value="Adenoviral Proteinase, Chain A"/>
    <property type="match status" value="1"/>
</dbReference>
<dbReference type="Pfam" id="PF02902">
    <property type="entry name" value="Peptidase_C48"/>
    <property type="match status" value="1"/>
</dbReference>
<organism evidence="5 6">
    <name type="scientific">Momordica charantia</name>
    <name type="common">Bitter gourd</name>
    <name type="synonym">Balsam pear</name>
    <dbReference type="NCBI Taxonomy" id="3673"/>
    <lineage>
        <taxon>Eukaryota</taxon>
        <taxon>Viridiplantae</taxon>
        <taxon>Streptophyta</taxon>
        <taxon>Embryophyta</taxon>
        <taxon>Tracheophyta</taxon>
        <taxon>Spermatophyta</taxon>
        <taxon>Magnoliopsida</taxon>
        <taxon>eudicotyledons</taxon>
        <taxon>Gunneridae</taxon>
        <taxon>Pentapetalae</taxon>
        <taxon>rosids</taxon>
        <taxon>fabids</taxon>
        <taxon>Cucurbitales</taxon>
        <taxon>Cucurbitaceae</taxon>
        <taxon>Momordiceae</taxon>
        <taxon>Momordica</taxon>
    </lineage>
</organism>
<comment type="similarity">
    <text evidence="1">Belongs to the peptidase C48 family.</text>
</comment>
<dbReference type="KEGG" id="mcha:111025273"/>
<evidence type="ECO:0000259" key="4">
    <source>
        <dbReference type="PROSITE" id="PS50600"/>
    </source>
</evidence>
<evidence type="ECO:0000256" key="2">
    <source>
        <dbReference type="ARBA" id="ARBA00022670"/>
    </source>
</evidence>
<dbReference type="GeneID" id="111025273"/>
<dbReference type="Proteomes" id="UP000504603">
    <property type="component" value="Unplaced"/>
</dbReference>
<dbReference type="SUPFAM" id="SSF54001">
    <property type="entry name" value="Cysteine proteinases"/>
    <property type="match status" value="1"/>
</dbReference>
<reference evidence="6" key="1">
    <citation type="submission" date="2025-08" db="UniProtKB">
        <authorList>
            <consortium name="RefSeq"/>
        </authorList>
    </citation>
    <scope>IDENTIFICATION</scope>
    <source>
        <strain evidence="6">OHB3-1</strain>
    </source>
</reference>
<dbReference type="OrthoDB" id="1680482at2759"/>
<dbReference type="AlphaFoldDB" id="A0A6J1DY60"/>
<keyword evidence="5" id="KW-1185">Reference proteome</keyword>
<dbReference type="InterPro" id="IPR003653">
    <property type="entry name" value="Peptidase_C48_C"/>
</dbReference>
<proteinExistence type="inferred from homology"/>
<sequence length="250" mass="28944">MDDPSTDDNSRSTSVGIKYKSWFGLLLDPQFQLDDEYIDSLMMLTARKVEKCKHLLRVQFAIGDVLLSNLLRRTDGPYAAMKPGVLPSKCTYDWRQERTIFRYVLGRQSDYDTLWSEADIVYTRMNIGGNHWVMIGIDLVEGDLTVWDSLQAITPLEDLEKALKPMCTIIPAILHWSGILALRPNLPMVPWRVRRCTVPQQAGFTDCSIFCVRFFEYDVIGSKIDTLIQSNISLFRRQYAVQMWARRPFF</sequence>
<dbReference type="GO" id="GO:0006508">
    <property type="term" value="P:proteolysis"/>
    <property type="evidence" value="ECO:0007669"/>
    <property type="project" value="UniProtKB-KW"/>
</dbReference>
<keyword evidence="3" id="KW-0378">Hydrolase</keyword>
<gene>
    <name evidence="6" type="primary">LOC111025273</name>
</gene>
<keyword evidence="2" id="KW-0645">Protease</keyword>
<feature type="domain" description="Ubiquitin-like protease family profile" evidence="4">
    <location>
        <begin position="1"/>
        <end position="218"/>
    </location>
</feature>
<dbReference type="GO" id="GO:0008234">
    <property type="term" value="F:cysteine-type peptidase activity"/>
    <property type="evidence" value="ECO:0007669"/>
    <property type="project" value="InterPro"/>
</dbReference>
<evidence type="ECO:0000313" key="5">
    <source>
        <dbReference type="Proteomes" id="UP000504603"/>
    </source>
</evidence>
<protein>
    <submittedName>
        <fullName evidence="6">Uncharacterized protein LOC111025273</fullName>
    </submittedName>
</protein>
<accession>A0A6J1DY60</accession>